<dbReference type="EMBL" id="LAXD01000001">
    <property type="protein sequence ID" value="KWX01471.1"/>
    <property type="molecule type" value="Genomic_DNA"/>
</dbReference>
<proteinExistence type="predicted"/>
<name>A0A132MUE5_9ACTN</name>
<keyword evidence="2" id="KW-1185">Reference proteome</keyword>
<evidence type="ECO:0000313" key="1">
    <source>
        <dbReference type="EMBL" id="KWX01471.1"/>
    </source>
</evidence>
<protein>
    <submittedName>
        <fullName evidence="1">Putative secreted FAD-binding protein</fullName>
    </submittedName>
</protein>
<dbReference type="AlphaFoldDB" id="A0A132MUE5"/>
<sequence>MSPGRTVTGFGADLTDPVDAAACVPVPLDRVIGSATAALPTAAAPDKKRRRVTWLVM</sequence>
<comment type="caution">
    <text evidence="1">The sequence shown here is derived from an EMBL/GenBank/DDBJ whole genome shotgun (WGS) entry which is preliminary data.</text>
</comment>
<evidence type="ECO:0000313" key="2">
    <source>
        <dbReference type="Proteomes" id="UP000070188"/>
    </source>
</evidence>
<reference evidence="2" key="1">
    <citation type="submission" date="2015-04" db="EMBL/GenBank/DDBJ databases">
        <title>Physiological reanalysis, assessment of diazotrophy, and genome sequences of multiple isolates of Streptomyces thermoautotrophicus.</title>
        <authorList>
            <person name="MacKellar D.C."/>
            <person name="Lieber L."/>
            <person name="Norman J."/>
            <person name="Bolger A."/>
            <person name="Tobin C."/>
            <person name="Murray J.W."/>
            <person name="Chang R."/>
            <person name="Ford T."/>
            <person name="Nguyen P.Q."/>
            <person name="Woodward J."/>
            <person name="Permingeat H."/>
            <person name="Joshi N.S."/>
            <person name="Silver P.A."/>
            <person name="Usadel B."/>
            <person name="Rutherford A.W."/>
            <person name="Friesen M."/>
            <person name="Prell J."/>
        </authorList>
    </citation>
    <scope>NUCLEOTIDE SEQUENCE [LARGE SCALE GENOMIC DNA]</scope>
    <source>
        <strain evidence="2">H1</strain>
    </source>
</reference>
<organism evidence="1 2">
    <name type="scientific">Carbonactinospora thermoautotrophica</name>
    <dbReference type="NCBI Taxonomy" id="1469144"/>
    <lineage>
        <taxon>Bacteria</taxon>
        <taxon>Bacillati</taxon>
        <taxon>Actinomycetota</taxon>
        <taxon>Actinomycetes</taxon>
        <taxon>Kitasatosporales</taxon>
        <taxon>Carbonactinosporaceae</taxon>
        <taxon>Carbonactinospora</taxon>
    </lineage>
</organism>
<gene>
    <name evidence="1" type="ORF">LI90_2503</name>
</gene>
<accession>A0A132MUE5</accession>
<dbReference type="Proteomes" id="UP000070188">
    <property type="component" value="Unassembled WGS sequence"/>
</dbReference>